<evidence type="ECO:0000313" key="6">
    <source>
        <dbReference type="EMBL" id="KAF4038311.1"/>
    </source>
</evidence>
<evidence type="ECO:0000256" key="4">
    <source>
        <dbReference type="ARBA" id="ARBA00022729"/>
    </source>
</evidence>
<dbReference type="GO" id="GO:0005576">
    <property type="term" value="C:extracellular region"/>
    <property type="evidence" value="ECO:0007669"/>
    <property type="project" value="UniProtKB-SubCell"/>
</dbReference>
<keyword evidence="3 5" id="KW-0964">Secreted</keyword>
<feature type="signal peptide" evidence="5">
    <location>
        <begin position="1"/>
        <end position="19"/>
    </location>
</feature>
<evidence type="ECO:0000256" key="2">
    <source>
        <dbReference type="ARBA" id="ARBA00010400"/>
    </source>
</evidence>
<comment type="domain">
    <text evidence="5">The RxLR-dEER motif acts to carry the protein into the host cell cytoplasm through binding to cell surface phosphatidylinositol-3-phosphate.</text>
</comment>
<keyword evidence="9" id="KW-1185">Reference proteome</keyword>
<dbReference type="EMBL" id="WSZM01000201">
    <property type="protein sequence ID" value="KAF4038311.1"/>
    <property type="molecule type" value="Genomic_DNA"/>
</dbReference>
<evidence type="ECO:0000256" key="3">
    <source>
        <dbReference type="ARBA" id="ARBA00022525"/>
    </source>
</evidence>
<evidence type="ECO:0000313" key="9">
    <source>
        <dbReference type="Proteomes" id="UP000602510"/>
    </source>
</evidence>
<proteinExistence type="inferred from homology"/>
<dbReference type="Pfam" id="PF16810">
    <property type="entry name" value="RXLR"/>
    <property type="match status" value="1"/>
</dbReference>
<organism evidence="6 9">
    <name type="scientific">Phytophthora infestans</name>
    <name type="common">Potato late blight agent</name>
    <name type="synonym">Botrytis infestans</name>
    <dbReference type="NCBI Taxonomy" id="4787"/>
    <lineage>
        <taxon>Eukaryota</taxon>
        <taxon>Sar</taxon>
        <taxon>Stramenopiles</taxon>
        <taxon>Oomycota</taxon>
        <taxon>Peronosporomycetes</taxon>
        <taxon>Peronosporales</taxon>
        <taxon>Peronosporaceae</taxon>
        <taxon>Phytophthora</taxon>
    </lineage>
</organism>
<dbReference type="EMBL" id="JAACNO010000619">
    <property type="protein sequence ID" value="KAF4146335.1"/>
    <property type="molecule type" value="Genomic_DNA"/>
</dbReference>
<feature type="chain" id="PRO_5033103543" description="RxLR effector protein" evidence="5">
    <location>
        <begin position="20"/>
        <end position="118"/>
    </location>
</feature>
<reference evidence="6" key="1">
    <citation type="submission" date="2020-04" db="EMBL/GenBank/DDBJ databases">
        <title>Hybrid Assembly of Korean Phytophthora infestans isolates.</title>
        <authorList>
            <person name="Prokchorchik M."/>
            <person name="Lee Y."/>
            <person name="Seo J."/>
            <person name="Cho J.-H."/>
            <person name="Park Y.-E."/>
            <person name="Jang D.-C."/>
            <person name="Im J.-S."/>
            <person name="Choi J.-G."/>
            <person name="Park H.-J."/>
            <person name="Lee G.-B."/>
            <person name="Lee Y.-G."/>
            <person name="Hong S.-Y."/>
            <person name="Cho K."/>
            <person name="Sohn K.H."/>
        </authorList>
    </citation>
    <scope>NUCLEOTIDE SEQUENCE</scope>
    <source>
        <strain evidence="6">KR_1_A1</strain>
        <strain evidence="7">KR_2_A2</strain>
    </source>
</reference>
<evidence type="ECO:0000313" key="7">
    <source>
        <dbReference type="EMBL" id="KAF4135013.1"/>
    </source>
</evidence>
<gene>
    <name evidence="6" type="ORF">GN244_ATG09562</name>
    <name evidence="8" type="ORF">GN958_ATG04458</name>
    <name evidence="7" type="ORF">GN958_ATG15806</name>
</gene>
<evidence type="ECO:0000313" key="8">
    <source>
        <dbReference type="EMBL" id="KAF4146335.1"/>
    </source>
</evidence>
<dbReference type="InterPro" id="IPR031825">
    <property type="entry name" value="RXLR"/>
</dbReference>
<dbReference type="Proteomes" id="UP000704712">
    <property type="component" value="Unassembled WGS sequence"/>
</dbReference>
<comment type="subcellular location">
    <subcellularLocation>
        <location evidence="1 5">Secreted</location>
    </subcellularLocation>
</comment>
<protein>
    <recommendedName>
        <fullName evidence="5">RxLR effector protein</fullName>
    </recommendedName>
</protein>
<comment type="caution">
    <text evidence="6">The sequence shown here is derived from an EMBL/GenBank/DDBJ whole genome shotgun (WGS) entry which is preliminary data.</text>
</comment>
<evidence type="ECO:0000256" key="5">
    <source>
        <dbReference type="RuleBase" id="RU367124"/>
    </source>
</evidence>
<comment type="function">
    <text evidence="5">Effector that suppresses plant defense responses during pathogen infection.</text>
</comment>
<sequence>MRLTYVLTLVFATTLYASGTALHATTETTALAKENVLSPNTVARVPTSGERLLRRVGNENYDADEERGFFGKFKQPLQRLNPSKGAGKTTTQKTKEQTHAEFLEKLRQNNFEKLLKRG</sequence>
<evidence type="ECO:0000256" key="1">
    <source>
        <dbReference type="ARBA" id="ARBA00004613"/>
    </source>
</evidence>
<dbReference type="EMBL" id="JAACNO010002217">
    <property type="protein sequence ID" value="KAF4135013.1"/>
    <property type="molecule type" value="Genomic_DNA"/>
</dbReference>
<comment type="similarity">
    <text evidence="2 5">Belongs to the RxLR effector family.</text>
</comment>
<name>A0A833SAS7_PHYIN</name>
<dbReference type="AlphaFoldDB" id="A0A833SAS7"/>
<dbReference type="Proteomes" id="UP000602510">
    <property type="component" value="Unassembled WGS sequence"/>
</dbReference>
<accession>A0A833SAS7</accession>
<keyword evidence="4 5" id="KW-0732">Signal</keyword>